<dbReference type="Gene3D" id="3.30.70.250">
    <property type="entry name" value="Malonyl-CoA ACP transacylase, ACP-binding"/>
    <property type="match status" value="1"/>
</dbReference>
<evidence type="ECO:0000256" key="4">
    <source>
        <dbReference type="ARBA" id="ARBA00048462"/>
    </source>
</evidence>
<dbReference type="SMART" id="SM00827">
    <property type="entry name" value="PKS_AT"/>
    <property type="match status" value="1"/>
</dbReference>
<gene>
    <name evidence="6" type="ORF">BK131_22715</name>
</gene>
<dbReference type="PANTHER" id="PTHR42681:SF1">
    <property type="entry name" value="MALONYL-COA-ACYL CARRIER PROTEIN TRANSACYLASE, MITOCHONDRIAL"/>
    <property type="match status" value="1"/>
</dbReference>
<dbReference type="SUPFAM" id="SSF52151">
    <property type="entry name" value="FabD/lysophospholipase-like"/>
    <property type="match status" value="1"/>
</dbReference>
<dbReference type="GO" id="GO:0006633">
    <property type="term" value="P:fatty acid biosynthetic process"/>
    <property type="evidence" value="ECO:0007669"/>
    <property type="project" value="TreeGrafter"/>
</dbReference>
<dbReference type="SUPFAM" id="SSF55048">
    <property type="entry name" value="Probable ACP-binding domain of malonyl-CoA ACP transacylase"/>
    <property type="match status" value="1"/>
</dbReference>
<evidence type="ECO:0000259" key="5">
    <source>
        <dbReference type="SMART" id="SM00827"/>
    </source>
</evidence>
<keyword evidence="2" id="KW-0808">Transferase</keyword>
<evidence type="ECO:0000256" key="1">
    <source>
        <dbReference type="ARBA" id="ARBA00013258"/>
    </source>
</evidence>
<dbReference type="GO" id="GO:0004314">
    <property type="term" value="F:[acyl-carrier-protein] S-malonyltransferase activity"/>
    <property type="evidence" value="ECO:0007669"/>
    <property type="project" value="UniProtKB-EC"/>
</dbReference>
<dbReference type="GO" id="GO:0005829">
    <property type="term" value="C:cytosol"/>
    <property type="evidence" value="ECO:0007669"/>
    <property type="project" value="TreeGrafter"/>
</dbReference>
<dbReference type="InterPro" id="IPR050858">
    <property type="entry name" value="Mal-CoA-ACP_Trans/PKS_FabD"/>
</dbReference>
<comment type="catalytic activity">
    <reaction evidence="4">
        <text>holo-[ACP] + malonyl-CoA = malonyl-[ACP] + CoA</text>
        <dbReference type="Rhea" id="RHEA:41792"/>
        <dbReference type="Rhea" id="RHEA-COMP:9623"/>
        <dbReference type="Rhea" id="RHEA-COMP:9685"/>
        <dbReference type="ChEBI" id="CHEBI:57287"/>
        <dbReference type="ChEBI" id="CHEBI:57384"/>
        <dbReference type="ChEBI" id="CHEBI:64479"/>
        <dbReference type="ChEBI" id="CHEBI:78449"/>
        <dbReference type="EC" id="2.3.1.39"/>
    </reaction>
</comment>
<feature type="domain" description="Malonyl-CoA:ACP transacylase (MAT)" evidence="5">
    <location>
        <begin position="6"/>
        <end position="287"/>
    </location>
</feature>
<dbReference type="InterPro" id="IPR016036">
    <property type="entry name" value="Malonyl_transacylase_ACP-bd"/>
</dbReference>
<dbReference type="Gene3D" id="3.40.366.10">
    <property type="entry name" value="Malonyl-Coenzyme A Acyl Carrier Protein, domain 2"/>
    <property type="match status" value="1"/>
</dbReference>
<dbReference type="RefSeq" id="WP_076333354.1">
    <property type="nucleotide sequence ID" value="NZ_MRTJ01000012.1"/>
</dbReference>
<dbReference type="OrthoDB" id="9805460at2"/>
<dbReference type="PANTHER" id="PTHR42681">
    <property type="entry name" value="MALONYL-COA-ACYL CARRIER PROTEIN TRANSACYLASE, MITOCHONDRIAL"/>
    <property type="match status" value="1"/>
</dbReference>
<protein>
    <recommendedName>
        <fullName evidence="1">[acyl-carrier-protein] S-malonyltransferase</fullName>
        <ecNumber evidence="1">2.3.1.39</ecNumber>
    </recommendedName>
</protein>
<sequence>MKIALMLAGQGTKISEEVKEIWLKNKQTLKWIEQAEAQLQEPIREWFCSDLSLDTRKAQLATYVGSMCMYQLYREHVGLYPSVVLGHSLGEITALTIAGALSYSSGLNLVDIRGTAMKNAIDAQESTGMTAVFASPEKVEAWLGDRQDIFVANYNSPKQTVIAGTKDNLQEFVKQNKIESVPLGVSGAFHTHYMQEAADEVYNQLNSFTFNPYWSTEVISNEFARAYQPLDIQKGISSQMVNPVRWTQSVDYAVKQGVQLFIDLSPNGMFVKMLGNQVQVHALHNEEQLSKLNTELKDDIEVNKHYNVFSRALGIIVSTKNNNEDPEAYENIVISGYNQIKSQIGKEATAEDVEKTLSLLELILRTKKVPEEQIMHYRNKLAWKAG</sequence>
<dbReference type="AlphaFoldDB" id="A0A1R1BLV7"/>
<organism evidence="6 7">
    <name type="scientific">Paenibacillus amylolyticus</name>
    <dbReference type="NCBI Taxonomy" id="1451"/>
    <lineage>
        <taxon>Bacteria</taxon>
        <taxon>Bacillati</taxon>
        <taxon>Bacillota</taxon>
        <taxon>Bacilli</taxon>
        <taxon>Bacillales</taxon>
        <taxon>Paenibacillaceae</taxon>
        <taxon>Paenibacillus</taxon>
    </lineage>
</organism>
<dbReference type="EMBL" id="MRTJ01000012">
    <property type="protein sequence ID" value="OMF10819.1"/>
    <property type="molecule type" value="Genomic_DNA"/>
</dbReference>
<keyword evidence="3" id="KW-0012">Acyltransferase</keyword>
<dbReference type="InterPro" id="IPR016035">
    <property type="entry name" value="Acyl_Trfase/lysoPLipase"/>
</dbReference>
<dbReference type="Proteomes" id="UP000187134">
    <property type="component" value="Unassembled WGS sequence"/>
</dbReference>
<dbReference type="Pfam" id="PF00698">
    <property type="entry name" value="Acyl_transf_1"/>
    <property type="match status" value="1"/>
</dbReference>
<name>A0A1R1BLV7_PAEAM</name>
<evidence type="ECO:0000256" key="3">
    <source>
        <dbReference type="ARBA" id="ARBA00023315"/>
    </source>
</evidence>
<proteinExistence type="predicted"/>
<evidence type="ECO:0000256" key="2">
    <source>
        <dbReference type="ARBA" id="ARBA00022679"/>
    </source>
</evidence>
<dbReference type="InterPro" id="IPR001227">
    <property type="entry name" value="Ac_transferase_dom_sf"/>
</dbReference>
<evidence type="ECO:0000313" key="6">
    <source>
        <dbReference type="EMBL" id="OMF10819.1"/>
    </source>
</evidence>
<dbReference type="EC" id="2.3.1.39" evidence="1"/>
<reference evidence="6 7" key="1">
    <citation type="submission" date="2016-11" db="EMBL/GenBank/DDBJ databases">
        <title>Paenibacillus species isolates.</title>
        <authorList>
            <person name="Beno S.M."/>
        </authorList>
    </citation>
    <scope>NUCLEOTIDE SEQUENCE [LARGE SCALE GENOMIC DNA]</scope>
    <source>
        <strain evidence="6 7">FSL H8-0246</strain>
    </source>
</reference>
<evidence type="ECO:0000313" key="7">
    <source>
        <dbReference type="Proteomes" id="UP000187134"/>
    </source>
</evidence>
<accession>A0A1R1BLV7</accession>
<dbReference type="InterPro" id="IPR014043">
    <property type="entry name" value="Acyl_transferase_dom"/>
</dbReference>
<comment type="caution">
    <text evidence="6">The sequence shown here is derived from an EMBL/GenBank/DDBJ whole genome shotgun (WGS) entry which is preliminary data.</text>
</comment>